<sequence length="335" mass="35928">MFSLHVTLGLPLCSRGLGSPTTRALATRSVQCAKTKVSAGLDDGLVGYLLQHTRETEVLKDLRRETAELFPAAARMQITPDQGAFMHWLVATLRATRAIEVGVFTGYSSIATATALGPGGKLLACDPDERALAVARRCWDRAGVLDRVSQCGRGGVYASRMCGSRLLCGPDPLQGAGGLVPGSVRPFFSGACCCDCMLQEISGRCPADTPMAARMLAQSMQATLFGCLEEDMGPSIPGRLCRQCEASGLAVWWMSKILTLLHSGPCSPVRQHKPLLYWPQDRRACSSSSRDAGVVAERRRGRAIRLCVRGCRQARVHGVLRTAPAAGPAWGCDRL</sequence>
<keyword evidence="3" id="KW-0949">S-adenosyl-L-methionine</keyword>
<dbReference type="GO" id="GO:0008757">
    <property type="term" value="F:S-adenosylmethionine-dependent methyltransferase activity"/>
    <property type="evidence" value="ECO:0007669"/>
    <property type="project" value="TreeGrafter"/>
</dbReference>
<dbReference type="PANTHER" id="PTHR10509">
    <property type="entry name" value="O-METHYLTRANSFERASE-RELATED"/>
    <property type="match status" value="1"/>
</dbReference>
<dbReference type="InterPro" id="IPR029063">
    <property type="entry name" value="SAM-dependent_MTases_sf"/>
</dbReference>
<evidence type="ECO:0000313" key="5">
    <source>
        <dbReference type="EMBL" id="JAT68801.1"/>
    </source>
</evidence>
<dbReference type="InterPro" id="IPR002935">
    <property type="entry name" value="SAM_O-MeTrfase"/>
</dbReference>
<proteinExistence type="inferred from homology"/>
<evidence type="ECO:0000256" key="4">
    <source>
        <dbReference type="ARBA" id="ARBA00023453"/>
    </source>
</evidence>
<dbReference type="Pfam" id="PF01596">
    <property type="entry name" value="Methyltransf_3"/>
    <property type="match status" value="1"/>
</dbReference>
<name>A0A1D1ZPN9_AUXPR</name>
<dbReference type="GO" id="GO:0008171">
    <property type="term" value="F:O-methyltransferase activity"/>
    <property type="evidence" value="ECO:0007669"/>
    <property type="project" value="InterPro"/>
</dbReference>
<dbReference type="PROSITE" id="PS51682">
    <property type="entry name" value="SAM_OMT_I"/>
    <property type="match status" value="1"/>
</dbReference>
<keyword evidence="1" id="KW-0489">Methyltransferase</keyword>
<dbReference type="Gene3D" id="3.40.50.150">
    <property type="entry name" value="Vaccinia Virus protein VP39"/>
    <property type="match status" value="1"/>
</dbReference>
<gene>
    <name evidence="5" type="ORF">g.51633</name>
</gene>
<accession>A0A1D1ZPN9</accession>
<comment type="similarity">
    <text evidence="4">Belongs to the class I-like SAM-binding methyltransferase superfamily. Cation-dependent O-methyltransferase family.</text>
</comment>
<dbReference type="GO" id="GO:0032259">
    <property type="term" value="P:methylation"/>
    <property type="evidence" value="ECO:0007669"/>
    <property type="project" value="UniProtKB-KW"/>
</dbReference>
<evidence type="ECO:0000256" key="3">
    <source>
        <dbReference type="ARBA" id="ARBA00022691"/>
    </source>
</evidence>
<dbReference type="EMBL" id="GDKF01009821">
    <property type="protein sequence ID" value="JAT68801.1"/>
    <property type="molecule type" value="Transcribed_RNA"/>
</dbReference>
<protein>
    <recommendedName>
        <fullName evidence="6">Caffeoyl-CoA O-methyltransferase</fullName>
    </recommendedName>
</protein>
<evidence type="ECO:0000256" key="2">
    <source>
        <dbReference type="ARBA" id="ARBA00022679"/>
    </source>
</evidence>
<evidence type="ECO:0008006" key="6">
    <source>
        <dbReference type="Google" id="ProtNLM"/>
    </source>
</evidence>
<dbReference type="PANTHER" id="PTHR10509:SF14">
    <property type="entry name" value="CAFFEOYL-COA O-METHYLTRANSFERASE 3-RELATED"/>
    <property type="match status" value="1"/>
</dbReference>
<dbReference type="SUPFAM" id="SSF53335">
    <property type="entry name" value="S-adenosyl-L-methionine-dependent methyltransferases"/>
    <property type="match status" value="1"/>
</dbReference>
<reference evidence="5" key="1">
    <citation type="submission" date="2015-08" db="EMBL/GenBank/DDBJ databases">
        <authorList>
            <person name="Babu N.S."/>
            <person name="Beckwith C.J."/>
            <person name="Beseler K.G."/>
            <person name="Brison A."/>
            <person name="Carone J.V."/>
            <person name="Caskin T.P."/>
            <person name="Diamond M."/>
            <person name="Durham M.E."/>
            <person name="Foxe J.M."/>
            <person name="Go M."/>
            <person name="Henderson B.A."/>
            <person name="Jones I.B."/>
            <person name="McGettigan J.A."/>
            <person name="Micheletti S.J."/>
            <person name="Nasrallah M.E."/>
            <person name="Ortiz D."/>
            <person name="Piller C.R."/>
            <person name="Privatt S.R."/>
            <person name="Schneider S.L."/>
            <person name="Sharp S."/>
            <person name="Smith T.C."/>
            <person name="Stanton J.D."/>
            <person name="Ullery H.E."/>
            <person name="Wilson R.J."/>
            <person name="Serrano M.G."/>
            <person name="Buck G."/>
            <person name="Lee V."/>
            <person name="Wang Y."/>
            <person name="Carvalho R."/>
            <person name="Voegtly L."/>
            <person name="Shi R."/>
            <person name="Duckworth R."/>
            <person name="Johnson A."/>
            <person name="Loviza R."/>
            <person name="Walstead R."/>
            <person name="Shah Z."/>
            <person name="Kiflezghi M."/>
            <person name="Wade K."/>
            <person name="Ball S.L."/>
            <person name="Bradley K.W."/>
            <person name="Asai D.J."/>
            <person name="Bowman C.A."/>
            <person name="Russell D.A."/>
            <person name="Pope W.H."/>
            <person name="Jacobs-Sera D."/>
            <person name="Hendrix R.W."/>
            <person name="Hatfull G.F."/>
        </authorList>
    </citation>
    <scope>NUCLEOTIDE SEQUENCE</scope>
</reference>
<dbReference type="AlphaFoldDB" id="A0A1D1ZPN9"/>
<keyword evidence="2" id="KW-0808">Transferase</keyword>
<evidence type="ECO:0000256" key="1">
    <source>
        <dbReference type="ARBA" id="ARBA00022603"/>
    </source>
</evidence>
<organism evidence="5">
    <name type="scientific">Auxenochlorella protothecoides</name>
    <name type="common">Green microalga</name>
    <name type="synonym">Chlorella protothecoides</name>
    <dbReference type="NCBI Taxonomy" id="3075"/>
    <lineage>
        <taxon>Eukaryota</taxon>
        <taxon>Viridiplantae</taxon>
        <taxon>Chlorophyta</taxon>
        <taxon>core chlorophytes</taxon>
        <taxon>Trebouxiophyceae</taxon>
        <taxon>Chlorellales</taxon>
        <taxon>Chlorellaceae</taxon>
        <taxon>Auxenochlorella</taxon>
    </lineage>
</organism>
<dbReference type="InterPro" id="IPR050362">
    <property type="entry name" value="Cation-dep_OMT"/>
</dbReference>